<keyword evidence="2 4" id="KW-0472">Membrane</keyword>
<evidence type="ECO:0000259" key="5">
    <source>
        <dbReference type="Pfam" id="PF04355"/>
    </source>
</evidence>
<evidence type="ECO:0000313" key="8">
    <source>
        <dbReference type="EMBL" id="VFK78831.1"/>
    </source>
</evidence>
<keyword evidence="3 4" id="KW-0998">Cell outer membrane</keyword>
<organism evidence="6">
    <name type="scientific">Candidatus Kentrum sp. SD</name>
    <dbReference type="NCBI Taxonomy" id="2126332"/>
    <lineage>
        <taxon>Bacteria</taxon>
        <taxon>Pseudomonadati</taxon>
        <taxon>Pseudomonadota</taxon>
        <taxon>Gammaproteobacteria</taxon>
        <taxon>Candidatus Kentrum</taxon>
    </lineage>
</organism>
<dbReference type="InterPro" id="IPR007450">
    <property type="entry name" value="BamE_dom"/>
</dbReference>
<dbReference type="AlphaFoldDB" id="A0A450YCC0"/>
<dbReference type="EMBL" id="CAADHB010000026">
    <property type="protein sequence ID" value="VFK78831.1"/>
    <property type="molecule type" value="Genomic_DNA"/>
</dbReference>
<comment type="function">
    <text evidence="4">Part of the outer membrane protein assembly complex, which is involved in assembly and insertion of beta-barrel proteins into the outer membrane.</text>
</comment>
<comment type="subcellular location">
    <subcellularLocation>
        <location evidence="4">Cell outer membrane</location>
    </subcellularLocation>
</comment>
<comment type="similarity">
    <text evidence="4">Belongs to the BamE family.</text>
</comment>
<reference evidence="6" key="1">
    <citation type="submission" date="2019-02" db="EMBL/GenBank/DDBJ databases">
        <authorList>
            <person name="Gruber-Vodicka R. H."/>
            <person name="Seah K. B. B."/>
        </authorList>
    </citation>
    <scope>NUCLEOTIDE SEQUENCE</scope>
    <source>
        <strain evidence="8">BECK_S127</strain>
        <strain evidence="7">BECK_S1320</strain>
        <strain evidence="6">BECK_S1321</strain>
    </source>
</reference>
<sequence>MQLFNSARKWTWYWPLITATVILVGCSKIKIPDVEVPDMLPDALSGIIYKIDIQQGNVVTQEMLDKLERGMDKRKVRFILGTPLVVGVFNKDRWDYVYSFQSGGGDREQSSLSLFFENDELRYIKQGNTIKITPKNQSPPVKEDTNLAVP</sequence>
<keyword evidence="1 4" id="KW-0732">Signal</keyword>
<dbReference type="GO" id="GO:0043165">
    <property type="term" value="P:Gram-negative-bacterium-type cell outer membrane assembly"/>
    <property type="evidence" value="ECO:0007669"/>
    <property type="project" value="UniProtKB-UniRule"/>
</dbReference>
<evidence type="ECO:0000313" key="6">
    <source>
        <dbReference type="EMBL" id="VFK39154.1"/>
    </source>
</evidence>
<evidence type="ECO:0000313" key="7">
    <source>
        <dbReference type="EMBL" id="VFK39816.1"/>
    </source>
</evidence>
<dbReference type="PANTHER" id="PTHR37482:SF1">
    <property type="entry name" value="OUTER MEMBRANE PROTEIN ASSEMBLY FACTOR BAME"/>
    <property type="match status" value="1"/>
</dbReference>
<dbReference type="HAMAP" id="MF_00925">
    <property type="entry name" value="OM_assembly_BamE"/>
    <property type="match status" value="1"/>
</dbReference>
<dbReference type="InterPro" id="IPR026592">
    <property type="entry name" value="BamE"/>
</dbReference>
<evidence type="ECO:0000256" key="4">
    <source>
        <dbReference type="HAMAP-Rule" id="MF_00925"/>
    </source>
</evidence>
<dbReference type="Gene3D" id="3.30.1450.10">
    <property type="match status" value="1"/>
</dbReference>
<name>A0A450YCC0_9GAMM</name>
<dbReference type="Pfam" id="PF04355">
    <property type="entry name" value="BamE"/>
    <property type="match status" value="1"/>
</dbReference>
<gene>
    <name evidence="4" type="primary">bamE</name>
    <name evidence="8" type="ORF">BECKSD772D_GA0070982_102639</name>
    <name evidence="7" type="ORF">BECKSD772E_GA0070983_100455</name>
    <name evidence="6" type="ORF">BECKSD772F_GA0070984_103412</name>
</gene>
<dbReference type="GO" id="GO:1990063">
    <property type="term" value="C:Bam protein complex"/>
    <property type="evidence" value="ECO:0007669"/>
    <property type="project" value="TreeGrafter"/>
</dbReference>
<dbReference type="GO" id="GO:0051205">
    <property type="term" value="P:protein insertion into membrane"/>
    <property type="evidence" value="ECO:0007669"/>
    <property type="project" value="UniProtKB-UniRule"/>
</dbReference>
<accession>A0A450YCC0</accession>
<feature type="domain" description="Outer membrane protein assembly factor BamE" evidence="5">
    <location>
        <begin position="56"/>
        <end position="122"/>
    </location>
</feature>
<comment type="subunit">
    <text evidence="4">Part of the Bam complex.</text>
</comment>
<dbReference type="EMBL" id="CAADFR010000034">
    <property type="protein sequence ID" value="VFK39154.1"/>
    <property type="molecule type" value="Genomic_DNA"/>
</dbReference>
<dbReference type="GO" id="GO:0030674">
    <property type="term" value="F:protein-macromolecule adaptor activity"/>
    <property type="evidence" value="ECO:0007669"/>
    <property type="project" value="TreeGrafter"/>
</dbReference>
<dbReference type="EMBL" id="CAADFU010000004">
    <property type="protein sequence ID" value="VFK39816.1"/>
    <property type="molecule type" value="Genomic_DNA"/>
</dbReference>
<dbReference type="InterPro" id="IPR037873">
    <property type="entry name" value="BamE-like"/>
</dbReference>
<evidence type="ECO:0000256" key="3">
    <source>
        <dbReference type="ARBA" id="ARBA00023237"/>
    </source>
</evidence>
<protein>
    <recommendedName>
        <fullName evidence="4">Outer membrane protein assembly factor BamE</fullName>
    </recommendedName>
</protein>
<keyword evidence="6" id="KW-0449">Lipoprotein</keyword>
<evidence type="ECO:0000256" key="2">
    <source>
        <dbReference type="ARBA" id="ARBA00023136"/>
    </source>
</evidence>
<evidence type="ECO:0000256" key="1">
    <source>
        <dbReference type="ARBA" id="ARBA00022729"/>
    </source>
</evidence>
<dbReference type="PANTHER" id="PTHR37482">
    <property type="entry name" value="OUTER MEMBRANE PROTEIN ASSEMBLY FACTOR BAME"/>
    <property type="match status" value="1"/>
</dbReference>
<proteinExistence type="inferred from homology"/>